<evidence type="ECO:0000313" key="2">
    <source>
        <dbReference type="Proteomes" id="UP001056436"/>
    </source>
</evidence>
<protein>
    <submittedName>
        <fullName evidence="1">Uncharacterized protein</fullName>
    </submittedName>
</protein>
<dbReference type="EMBL" id="SDAQ01000027">
    <property type="protein sequence ID" value="KAI3553891.1"/>
    <property type="molecule type" value="Genomic_DNA"/>
</dbReference>
<organism evidence="1 2">
    <name type="scientific">Colletotrichum abscissum</name>
    <dbReference type="NCBI Taxonomy" id="1671311"/>
    <lineage>
        <taxon>Eukaryota</taxon>
        <taxon>Fungi</taxon>
        <taxon>Dikarya</taxon>
        <taxon>Ascomycota</taxon>
        <taxon>Pezizomycotina</taxon>
        <taxon>Sordariomycetes</taxon>
        <taxon>Hypocreomycetidae</taxon>
        <taxon>Glomerellales</taxon>
        <taxon>Glomerellaceae</taxon>
        <taxon>Colletotrichum</taxon>
        <taxon>Colletotrichum acutatum species complex</taxon>
    </lineage>
</organism>
<dbReference type="Proteomes" id="UP001056436">
    <property type="component" value="Unassembled WGS sequence"/>
</dbReference>
<comment type="caution">
    <text evidence="1">The sequence shown here is derived from an EMBL/GenBank/DDBJ whole genome shotgun (WGS) entry which is preliminary data.</text>
</comment>
<proteinExistence type="predicted"/>
<sequence>MTLYTSSIQKDAKDLETFTPLKIPLPPAHYQQMLKCLRLPLHAVELTTFLGPLFWYRYVLLEDDDPHLRKLSPPYTHSLKALDSLRI</sequence>
<evidence type="ECO:0000313" key="1">
    <source>
        <dbReference type="EMBL" id="KAI3553891.1"/>
    </source>
</evidence>
<reference evidence="1" key="1">
    <citation type="submission" date="2019-01" db="EMBL/GenBank/DDBJ databases">
        <title>Colletotrichum abscissum LGMF1257.</title>
        <authorList>
            <person name="Baroncelli R."/>
        </authorList>
    </citation>
    <scope>NUCLEOTIDE SEQUENCE</scope>
    <source>
        <strain evidence="1">Ca142</strain>
    </source>
</reference>
<accession>A0A9P9XHN5</accession>
<dbReference type="AlphaFoldDB" id="A0A9P9XHN5"/>
<name>A0A9P9XHN5_9PEZI</name>
<keyword evidence="2" id="KW-1185">Reference proteome</keyword>
<gene>
    <name evidence="1" type="ORF">CABS02_05929</name>
</gene>